<proteinExistence type="inferred from homology"/>
<dbReference type="PANTHER" id="PTHR10788:SF106">
    <property type="entry name" value="BCDNA.GH08860"/>
    <property type="match status" value="1"/>
</dbReference>
<name>A0A6C1KBW0_XANAU</name>
<comment type="caution">
    <text evidence="10">The sequence shown here is derived from an EMBL/GenBank/DDBJ whole genome shotgun (WGS) entry which is preliminary data.</text>
</comment>
<dbReference type="Pfam" id="PF00982">
    <property type="entry name" value="Glyco_transf_20"/>
    <property type="match status" value="1"/>
</dbReference>
<dbReference type="Proteomes" id="UP000305131">
    <property type="component" value="Unassembled WGS sequence"/>
</dbReference>
<evidence type="ECO:0000256" key="4">
    <source>
        <dbReference type="ARBA" id="ARBA00012538"/>
    </source>
</evidence>
<dbReference type="PANTHER" id="PTHR10788">
    <property type="entry name" value="TREHALOSE-6-PHOSPHATE SYNTHASE"/>
    <property type="match status" value="1"/>
</dbReference>
<dbReference type="RefSeq" id="WP_138400643.1">
    <property type="nucleotide sequence ID" value="NZ_JBAFVI010000005.1"/>
</dbReference>
<dbReference type="CDD" id="cd03788">
    <property type="entry name" value="GT20_TPS"/>
    <property type="match status" value="1"/>
</dbReference>
<keyword evidence="7 9" id="KW-0808">Transferase</keyword>
<comment type="catalytic activity">
    <reaction evidence="8 9">
        <text>D-glucose 6-phosphate + UDP-alpha-D-glucose = alpha,alpha-trehalose 6-phosphate + UDP + H(+)</text>
        <dbReference type="Rhea" id="RHEA:18889"/>
        <dbReference type="ChEBI" id="CHEBI:15378"/>
        <dbReference type="ChEBI" id="CHEBI:58223"/>
        <dbReference type="ChEBI" id="CHEBI:58429"/>
        <dbReference type="ChEBI" id="CHEBI:58885"/>
        <dbReference type="ChEBI" id="CHEBI:61548"/>
        <dbReference type="EC" id="2.4.1.15"/>
    </reaction>
</comment>
<dbReference type="EMBL" id="VAUP01000035">
    <property type="protein sequence ID" value="TLX41778.1"/>
    <property type="molecule type" value="Genomic_DNA"/>
</dbReference>
<evidence type="ECO:0000313" key="10">
    <source>
        <dbReference type="EMBL" id="TLX41778.1"/>
    </source>
</evidence>
<dbReference type="OrthoDB" id="9815690at2"/>
<comment type="subunit">
    <text evidence="3 9">Homotetramer.</text>
</comment>
<accession>A0A6C1KBW0</accession>
<dbReference type="GO" id="GO:0003825">
    <property type="term" value="F:alpha,alpha-trehalose-phosphate synthase (UDP-forming) activity"/>
    <property type="evidence" value="ECO:0007669"/>
    <property type="project" value="UniProtKB-UniRule"/>
</dbReference>
<dbReference type="Gene3D" id="3.40.50.2000">
    <property type="entry name" value="Glycogen Phosphorylase B"/>
    <property type="match status" value="2"/>
</dbReference>
<dbReference type="AlphaFoldDB" id="A0A6C1KBW0"/>
<organism evidence="10 11">
    <name type="scientific">Xanthobacter autotrophicus</name>
    <dbReference type="NCBI Taxonomy" id="280"/>
    <lineage>
        <taxon>Bacteria</taxon>
        <taxon>Pseudomonadati</taxon>
        <taxon>Pseudomonadota</taxon>
        <taxon>Alphaproteobacteria</taxon>
        <taxon>Hyphomicrobiales</taxon>
        <taxon>Xanthobacteraceae</taxon>
        <taxon>Xanthobacter</taxon>
    </lineage>
</organism>
<evidence type="ECO:0000256" key="9">
    <source>
        <dbReference type="RuleBase" id="RU362045"/>
    </source>
</evidence>
<comment type="function">
    <text evidence="9">Probably involved in the osmoprotection via the biosynthesis of trehalose. Catalyzes the transfer of glucose from UDP-alpha-D-glucose (UDP-Glc) to D-glucose 6-phosphate (Glc-6-P) to form trehalose-6-phosphate. Acts with retention of the anomeric configuration of the UDP-sugar donor.</text>
</comment>
<evidence type="ECO:0000256" key="8">
    <source>
        <dbReference type="ARBA" id="ARBA00048039"/>
    </source>
</evidence>
<dbReference type="GO" id="GO:0005992">
    <property type="term" value="P:trehalose biosynthetic process"/>
    <property type="evidence" value="ECO:0007669"/>
    <property type="project" value="UniProtKB-UniRule"/>
</dbReference>
<dbReference type="NCBIfam" id="TIGR02400">
    <property type="entry name" value="trehalose_OtsA"/>
    <property type="match status" value="1"/>
</dbReference>
<dbReference type="InterPro" id="IPR012766">
    <property type="entry name" value="Trehalose_OtsA"/>
</dbReference>
<protein>
    <recommendedName>
        <fullName evidence="5 9">Trehalose-6-phosphate synthase</fullName>
        <ecNumber evidence="4 9">2.4.1.15</ecNumber>
    </recommendedName>
    <alternativeName>
        <fullName evidence="9">Osmoregulatory trehalose synthesis protein A</fullName>
    </alternativeName>
    <alternativeName>
        <fullName evidence="9">UDP-glucose-glucosephosphate glucosyltransferase</fullName>
    </alternativeName>
</protein>
<evidence type="ECO:0000256" key="2">
    <source>
        <dbReference type="ARBA" id="ARBA00008799"/>
    </source>
</evidence>
<dbReference type="SUPFAM" id="SSF53756">
    <property type="entry name" value="UDP-Glycosyltransferase/glycogen phosphorylase"/>
    <property type="match status" value="1"/>
</dbReference>
<reference evidence="10 11" key="1">
    <citation type="submission" date="2019-05" db="EMBL/GenBank/DDBJ databases">
        <authorList>
            <person name="Zhou X."/>
        </authorList>
    </citation>
    <scope>NUCLEOTIDE SEQUENCE [LARGE SCALE GENOMIC DNA]</scope>
    <source>
        <strain evidence="10 11">DSM 432</strain>
    </source>
</reference>
<evidence type="ECO:0000313" key="11">
    <source>
        <dbReference type="Proteomes" id="UP000305131"/>
    </source>
</evidence>
<evidence type="ECO:0000256" key="1">
    <source>
        <dbReference type="ARBA" id="ARBA00005199"/>
    </source>
</evidence>
<evidence type="ECO:0000256" key="3">
    <source>
        <dbReference type="ARBA" id="ARBA00011881"/>
    </source>
</evidence>
<dbReference type="GeneID" id="95775118"/>
<comment type="similarity">
    <text evidence="2 9">Belongs to the glycosyltransferase 20 family.</text>
</comment>
<dbReference type="UniPathway" id="UPA00299"/>
<keyword evidence="6 9" id="KW-0328">Glycosyltransferase</keyword>
<evidence type="ECO:0000256" key="7">
    <source>
        <dbReference type="ARBA" id="ARBA00022679"/>
    </source>
</evidence>
<dbReference type="EC" id="2.4.1.15" evidence="4 9"/>
<comment type="pathway">
    <text evidence="1 9">Glycan biosynthesis; trehalose biosynthesis.</text>
</comment>
<evidence type="ECO:0000256" key="6">
    <source>
        <dbReference type="ARBA" id="ARBA00022676"/>
    </source>
</evidence>
<evidence type="ECO:0000256" key="5">
    <source>
        <dbReference type="ARBA" id="ARBA00018539"/>
    </source>
</evidence>
<gene>
    <name evidence="10" type="primary">otsA</name>
    <name evidence="10" type="ORF">FBQ73_16820</name>
</gene>
<sequence length="492" mass="55188">MSRIVVVSNRVAVPQRSGVTAGGLAVAVNAALKDKGGIWFGWSGRICPEPSEIPEVTRKAGITYAVVDLKAEDHQEYYNGFANRVLWPVLHYRVDLSEFFRSDLSGYIRVNRKFADHLEKIIRPDDILWIHDYHMMPLAKYLRERGHRNRIGFFLHIPMPPSDIVQALPQHGETVGALAYYDLVGFQTEGDRDNFAHYLETRGGQMTPDGTGVDIGGRRVKLGTFPVGIETAAFARRARHASRAAFVKSFRDSLVGKKLIIGVDRLDYSKGIPNRLDAYEHFLKTRPDWHERVTFVQITPKSRTDVPEYQEMDRYVSHKAGQINGAYSDVSWTPLRYVNRTYSRSALAGFYRAAHVAMVTPLRDGMNLVAKEYVAAQDPADPGVLILSQFAGAAAEMGTGALIVNPHDTEGMANALRRALEMPLAERRERYARMMQVLEARDIDRWAADYLAALAPETATVERRGVSLPRAAIRSVVRLPGAWRSDFLPRGV</sequence>
<dbReference type="InterPro" id="IPR001830">
    <property type="entry name" value="Glyco_trans_20"/>
</dbReference>